<protein>
    <submittedName>
        <fullName evidence="1">Uncharacterized protein</fullName>
    </submittedName>
</protein>
<evidence type="ECO:0000313" key="1">
    <source>
        <dbReference type="EMBL" id="OXU16718.1"/>
    </source>
</evidence>
<keyword evidence="2" id="KW-1185">Reference proteome</keyword>
<dbReference type="EMBL" id="NNAY01005374">
    <property type="protein sequence ID" value="OXU16718.1"/>
    <property type="molecule type" value="Genomic_DNA"/>
</dbReference>
<reference evidence="1 2" key="1">
    <citation type="journal article" date="2017" name="Curr. Biol.">
        <title>The Evolution of Venom by Co-option of Single-Copy Genes.</title>
        <authorList>
            <person name="Martinson E.O."/>
            <person name="Mrinalini"/>
            <person name="Kelkar Y.D."/>
            <person name="Chang C.H."/>
            <person name="Werren J.H."/>
        </authorList>
    </citation>
    <scope>NUCLEOTIDE SEQUENCE [LARGE SCALE GENOMIC DNA]</scope>
    <source>
        <strain evidence="1 2">Alberta</strain>
        <tissue evidence="1">Whole body</tissue>
    </source>
</reference>
<organism evidence="1 2">
    <name type="scientific">Trichomalopsis sarcophagae</name>
    <dbReference type="NCBI Taxonomy" id="543379"/>
    <lineage>
        <taxon>Eukaryota</taxon>
        <taxon>Metazoa</taxon>
        <taxon>Ecdysozoa</taxon>
        <taxon>Arthropoda</taxon>
        <taxon>Hexapoda</taxon>
        <taxon>Insecta</taxon>
        <taxon>Pterygota</taxon>
        <taxon>Neoptera</taxon>
        <taxon>Endopterygota</taxon>
        <taxon>Hymenoptera</taxon>
        <taxon>Apocrita</taxon>
        <taxon>Proctotrupomorpha</taxon>
        <taxon>Chalcidoidea</taxon>
        <taxon>Pteromalidae</taxon>
        <taxon>Pteromalinae</taxon>
        <taxon>Trichomalopsis</taxon>
    </lineage>
</organism>
<sequence>MYNQKTKVAGACPNICFVRFLQPENMAFFS</sequence>
<dbReference type="Proteomes" id="UP000215335">
    <property type="component" value="Unassembled WGS sequence"/>
</dbReference>
<evidence type="ECO:0000313" key="2">
    <source>
        <dbReference type="Proteomes" id="UP000215335"/>
    </source>
</evidence>
<comment type="caution">
    <text evidence="1">The sequence shown here is derived from an EMBL/GenBank/DDBJ whole genome shotgun (WGS) entry which is preliminary data.</text>
</comment>
<dbReference type="AlphaFoldDB" id="A0A232EEG0"/>
<accession>A0A232EEG0</accession>
<gene>
    <name evidence="1" type="ORF">TSAR_012015</name>
</gene>
<proteinExistence type="predicted"/>
<name>A0A232EEG0_9HYME</name>